<dbReference type="InterPro" id="IPR001584">
    <property type="entry name" value="Integrase_cat-core"/>
</dbReference>
<comment type="caution">
    <text evidence="2">The sequence shown here is derived from an EMBL/GenBank/DDBJ whole genome shotgun (WGS) entry which is preliminary data.</text>
</comment>
<dbReference type="PANTHER" id="PTHR42648:SF27">
    <property type="entry name" value="RNA-DIRECTED DNA POLYMERASE"/>
    <property type="match status" value="1"/>
</dbReference>
<dbReference type="PANTHER" id="PTHR42648">
    <property type="entry name" value="TRANSPOSASE, PUTATIVE-RELATED"/>
    <property type="match status" value="1"/>
</dbReference>
<reference evidence="2" key="2">
    <citation type="submission" date="2022-01" db="EMBL/GenBank/DDBJ databases">
        <authorList>
            <person name="Yamashiro T."/>
            <person name="Shiraishi A."/>
            <person name="Satake H."/>
            <person name="Nakayama K."/>
        </authorList>
    </citation>
    <scope>NUCLEOTIDE SEQUENCE</scope>
</reference>
<dbReference type="Pfam" id="PF13976">
    <property type="entry name" value="gag_pre-integrs"/>
    <property type="match status" value="1"/>
</dbReference>
<dbReference type="InterPro" id="IPR025724">
    <property type="entry name" value="GAG-pre-integrase_dom"/>
</dbReference>
<dbReference type="Gene3D" id="3.30.420.10">
    <property type="entry name" value="Ribonuclease H-like superfamily/Ribonuclease H"/>
    <property type="match status" value="1"/>
</dbReference>
<dbReference type="EMBL" id="BQNB010017118">
    <property type="protein sequence ID" value="GJT59530.1"/>
    <property type="molecule type" value="Genomic_DNA"/>
</dbReference>
<dbReference type="InterPro" id="IPR036397">
    <property type="entry name" value="RNaseH_sf"/>
</dbReference>
<keyword evidence="3" id="KW-1185">Reference proteome</keyword>
<dbReference type="Proteomes" id="UP001151760">
    <property type="component" value="Unassembled WGS sequence"/>
</dbReference>
<accession>A0ABQ5F882</accession>
<evidence type="ECO:0000259" key="1">
    <source>
        <dbReference type="PROSITE" id="PS50994"/>
    </source>
</evidence>
<reference evidence="2" key="1">
    <citation type="journal article" date="2022" name="Int. J. Mol. Sci.">
        <title>Draft Genome of Tanacetum Coccineum: Genomic Comparison of Closely Related Tanacetum-Family Plants.</title>
        <authorList>
            <person name="Yamashiro T."/>
            <person name="Shiraishi A."/>
            <person name="Nakayama K."/>
            <person name="Satake H."/>
        </authorList>
    </citation>
    <scope>NUCLEOTIDE SEQUENCE</scope>
</reference>
<dbReference type="PROSITE" id="PS50994">
    <property type="entry name" value="INTEGRASE"/>
    <property type="match status" value="1"/>
</dbReference>
<sequence>MAAAAQNTNNTTIRSILIGEKLTGSNFTNWYRNLRIFLRYEKKLKFVEQPIGPKPDLETTNLDTIDKYYKTANLEQEVACIMLSSMSPDLQRTLEKYNAYDMMQELKTMFEEHAKQELFETVKAFHACYEMPNELGTIAELHAMLKVHEKGILKKAETLAVLAIREGKIQKDKKKPRGAKEVEAIGSFDLILPSGLIIILDNCYFAPTVTRGVVLISRLVKNGYTHTFTNYGISVSKDNVFYFNAIPRAVIYEIDMHNMHLNVSLMFNVSNKRAKLALDSSYLWHCRLGHINKKRIDKLQRDGILQPTHDESLEKCKSCISRKMASKPFPHQVERADLLGLIHTDVCGPFRIVSREGASYFITFTDDFNRYGYVYLMKQKHEVFETFKVFQNEVENQLGKKIKAIRSDRGGEYLSHEFVNHMKSCGIVSQHTPPYTPQHNKVSERRNQTLLDMVRSMMNLTNLPKSFWGYALESAARILNMNRAYRLLHPENSARINGNNSRHISMRMHLSHNGPVRRINETVSLCATDTNAQVVPPGTICVHSNELLKMTPSDRKEKVTHPMLCGAVSILELSKVDIPKNFAQKMVVIEAGVGFMPCKMNFTNLIRLEVWELVPSLNAMLWSIALKGIYKVKALQLKELSSTRWMSKNAFLNGDLLRRSLFSQSPEASLLTNAKYALFEILRNMEWILALTPVDTPMVDRLETGTRISWVFPVDQNSIQRNGWLRLCTLQPVDDLVFAVWHVCMLQDAVSCRDVLRIYKKIVRRGGLSVFFSGDKIAREIEWLLNLLTSFGKMEREFIAECLPDISHQLALPRESVSNFLSSSHSMKSLTPETLRRLQEGEVQQLESNVLGG</sequence>
<evidence type="ECO:0000313" key="2">
    <source>
        <dbReference type="EMBL" id="GJT59530.1"/>
    </source>
</evidence>
<dbReference type="SUPFAM" id="SSF53098">
    <property type="entry name" value="Ribonuclease H-like"/>
    <property type="match status" value="1"/>
</dbReference>
<dbReference type="InterPro" id="IPR012337">
    <property type="entry name" value="RNaseH-like_sf"/>
</dbReference>
<protein>
    <submittedName>
        <fullName evidence="2">Retrotransposon protein, putative, ty1-copia subclass</fullName>
    </submittedName>
</protein>
<name>A0ABQ5F882_9ASTR</name>
<dbReference type="InterPro" id="IPR039537">
    <property type="entry name" value="Retrotran_Ty1/copia-like"/>
</dbReference>
<feature type="domain" description="Integrase catalytic" evidence="1">
    <location>
        <begin position="324"/>
        <end position="509"/>
    </location>
</feature>
<dbReference type="Pfam" id="PF00665">
    <property type="entry name" value="rve"/>
    <property type="match status" value="1"/>
</dbReference>
<gene>
    <name evidence="2" type="ORF">Tco_1003063</name>
</gene>
<organism evidence="2 3">
    <name type="scientific">Tanacetum coccineum</name>
    <dbReference type="NCBI Taxonomy" id="301880"/>
    <lineage>
        <taxon>Eukaryota</taxon>
        <taxon>Viridiplantae</taxon>
        <taxon>Streptophyta</taxon>
        <taxon>Embryophyta</taxon>
        <taxon>Tracheophyta</taxon>
        <taxon>Spermatophyta</taxon>
        <taxon>Magnoliopsida</taxon>
        <taxon>eudicotyledons</taxon>
        <taxon>Gunneridae</taxon>
        <taxon>Pentapetalae</taxon>
        <taxon>asterids</taxon>
        <taxon>campanulids</taxon>
        <taxon>Asterales</taxon>
        <taxon>Asteraceae</taxon>
        <taxon>Asteroideae</taxon>
        <taxon>Anthemideae</taxon>
        <taxon>Anthemidinae</taxon>
        <taxon>Tanacetum</taxon>
    </lineage>
</organism>
<evidence type="ECO:0000313" key="3">
    <source>
        <dbReference type="Proteomes" id="UP001151760"/>
    </source>
</evidence>
<proteinExistence type="predicted"/>